<keyword evidence="3" id="KW-0804">Transcription</keyword>
<sequence>MAGDDPIMYAAMTLGMPVHFLTLESSLDFNDRGTSVLDVMRAAGFHDGVTTPVYSKPGDFAYFVAAFEEERPDLTPADLRRIKFLFSEYFYRLRELETVRMDTLSRRELQVLVAMVHDKSNTEIARLLGVSEHTVGTYVRRCFEKLNVHSRTQAVLRFVGAGTMKIPPLEP</sequence>
<evidence type="ECO:0000256" key="2">
    <source>
        <dbReference type="ARBA" id="ARBA00023125"/>
    </source>
</evidence>
<dbReference type="Pfam" id="PF03472">
    <property type="entry name" value="Autoind_bind"/>
    <property type="match status" value="1"/>
</dbReference>
<dbReference type="InterPro" id="IPR005143">
    <property type="entry name" value="TF_LuxR_autoind-bd_dom"/>
</dbReference>
<dbReference type="PANTHER" id="PTHR44688:SF16">
    <property type="entry name" value="DNA-BINDING TRANSCRIPTIONAL ACTIVATOR DEVR_DOSR"/>
    <property type="match status" value="1"/>
</dbReference>
<evidence type="ECO:0000256" key="3">
    <source>
        <dbReference type="ARBA" id="ARBA00023163"/>
    </source>
</evidence>
<dbReference type="PROSITE" id="PS50043">
    <property type="entry name" value="HTH_LUXR_2"/>
    <property type="match status" value="1"/>
</dbReference>
<dbReference type="SMART" id="SM00421">
    <property type="entry name" value="HTH_LUXR"/>
    <property type="match status" value="1"/>
</dbReference>
<dbReference type="PANTHER" id="PTHR44688">
    <property type="entry name" value="DNA-BINDING TRANSCRIPTIONAL ACTIVATOR DEVR_DOSR"/>
    <property type="match status" value="1"/>
</dbReference>
<protein>
    <submittedName>
        <fullName evidence="5">LuxR family transcriptional regulator</fullName>
    </submittedName>
</protein>
<dbReference type="Pfam" id="PF00196">
    <property type="entry name" value="GerE"/>
    <property type="match status" value="1"/>
</dbReference>
<proteinExistence type="predicted"/>
<keyword evidence="1" id="KW-0805">Transcription regulation</keyword>
<dbReference type="PRINTS" id="PR00038">
    <property type="entry name" value="HTHLUXR"/>
</dbReference>
<dbReference type="InterPro" id="IPR016032">
    <property type="entry name" value="Sig_transdc_resp-reg_C-effctor"/>
</dbReference>
<reference evidence="5 6" key="1">
    <citation type="submission" date="2018-08" db="EMBL/GenBank/DDBJ databases">
        <title>Henriciella mobilis sp. nov., isolated from seawater.</title>
        <authorList>
            <person name="Cheng H."/>
            <person name="Wu Y.-H."/>
            <person name="Xu X.-W."/>
            <person name="Guo L.-L."/>
        </authorList>
    </citation>
    <scope>NUCLEOTIDE SEQUENCE [LARGE SCALE GENOMIC DNA]</scope>
    <source>
        <strain evidence="5 6">JN25</strain>
    </source>
</reference>
<name>A0A399RAI2_9PROT</name>
<gene>
    <name evidence="5" type="ORF">D1223_13840</name>
</gene>
<keyword evidence="6" id="KW-1185">Reference proteome</keyword>
<dbReference type="SUPFAM" id="SSF75516">
    <property type="entry name" value="Pheromone-binding domain of LuxR-like quorum-sensing transcription factors"/>
    <property type="match status" value="1"/>
</dbReference>
<dbReference type="SUPFAM" id="SSF46894">
    <property type="entry name" value="C-terminal effector domain of the bipartite response regulators"/>
    <property type="match status" value="1"/>
</dbReference>
<accession>A0A399RAI2</accession>
<evidence type="ECO:0000313" key="6">
    <source>
        <dbReference type="Proteomes" id="UP000266385"/>
    </source>
</evidence>
<dbReference type="EMBL" id="QWFX01000013">
    <property type="protein sequence ID" value="RIJ28460.1"/>
    <property type="molecule type" value="Genomic_DNA"/>
</dbReference>
<evidence type="ECO:0000259" key="4">
    <source>
        <dbReference type="PROSITE" id="PS50043"/>
    </source>
</evidence>
<evidence type="ECO:0000256" key="1">
    <source>
        <dbReference type="ARBA" id="ARBA00023015"/>
    </source>
</evidence>
<dbReference type="Gene3D" id="1.10.10.10">
    <property type="entry name" value="Winged helix-like DNA-binding domain superfamily/Winged helix DNA-binding domain"/>
    <property type="match status" value="1"/>
</dbReference>
<feature type="domain" description="HTH luxR-type" evidence="4">
    <location>
        <begin position="97"/>
        <end position="162"/>
    </location>
</feature>
<dbReference type="AlphaFoldDB" id="A0A399RAI2"/>
<dbReference type="OrthoDB" id="9803630at2"/>
<comment type="caution">
    <text evidence="5">The sequence shown here is derived from an EMBL/GenBank/DDBJ whole genome shotgun (WGS) entry which is preliminary data.</text>
</comment>
<dbReference type="InterPro" id="IPR036388">
    <property type="entry name" value="WH-like_DNA-bd_sf"/>
</dbReference>
<dbReference type="GO" id="GO:0003677">
    <property type="term" value="F:DNA binding"/>
    <property type="evidence" value="ECO:0007669"/>
    <property type="project" value="UniProtKB-KW"/>
</dbReference>
<dbReference type="InterPro" id="IPR036693">
    <property type="entry name" value="TF_LuxR_autoind-bd_dom_sf"/>
</dbReference>
<evidence type="ECO:0000313" key="5">
    <source>
        <dbReference type="EMBL" id="RIJ28460.1"/>
    </source>
</evidence>
<dbReference type="InterPro" id="IPR000792">
    <property type="entry name" value="Tscrpt_reg_LuxR_C"/>
</dbReference>
<dbReference type="Gene3D" id="3.30.450.80">
    <property type="entry name" value="Transcription factor LuxR-like, autoinducer-binding domain"/>
    <property type="match status" value="1"/>
</dbReference>
<dbReference type="Proteomes" id="UP000266385">
    <property type="component" value="Unassembled WGS sequence"/>
</dbReference>
<dbReference type="CDD" id="cd06170">
    <property type="entry name" value="LuxR_C_like"/>
    <property type="match status" value="1"/>
</dbReference>
<organism evidence="5 6">
    <name type="scientific">Henriciella mobilis</name>
    <dbReference type="NCBI Taxonomy" id="2305467"/>
    <lineage>
        <taxon>Bacteria</taxon>
        <taxon>Pseudomonadati</taxon>
        <taxon>Pseudomonadota</taxon>
        <taxon>Alphaproteobacteria</taxon>
        <taxon>Hyphomonadales</taxon>
        <taxon>Hyphomonadaceae</taxon>
        <taxon>Henriciella</taxon>
    </lineage>
</organism>
<dbReference type="GO" id="GO:0006355">
    <property type="term" value="P:regulation of DNA-templated transcription"/>
    <property type="evidence" value="ECO:0007669"/>
    <property type="project" value="InterPro"/>
</dbReference>
<keyword evidence="2" id="KW-0238">DNA-binding</keyword>